<evidence type="ECO:0000313" key="1">
    <source>
        <dbReference type="EMBL" id="RZQ59851.1"/>
    </source>
</evidence>
<organism evidence="1 2">
    <name type="scientific">Amycolatopsis suaedae</name>
    <dbReference type="NCBI Taxonomy" id="2510978"/>
    <lineage>
        <taxon>Bacteria</taxon>
        <taxon>Bacillati</taxon>
        <taxon>Actinomycetota</taxon>
        <taxon>Actinomycetes</taxon>
        <taxon>Pseudonocardiales</taxon>
        <taxon>Pseudonocardiaceae</taxon>
        <taxon>Amycolatopsis</taxon>
    </lineage>
</organism>
<gene>
    <name evidence="1" type="ORF">EWH70_32580</name>
</gene>
<dbReference type="AlphaFoldDB" id="A0A4Q7IY16"/>
<reference evidence="1 2" key="1">
    <citation type="submission" date="2019-02" db="EMBL/GenBank/DDBJ databases">
        <title>Draft genome sequence of Amycolatopsis sp. 8-3EHSu isolated from roots of Suaeda maritima.</title>
        <authorList>
            <person name="Duangmal K."/>
            <person name="Chantavorakit T."/>
        </authorList>
    </citation>
    <scope>NUCLEOTIDE SEQUENCE [LARGE SCALE GENOMIC DNA]</scope>
    <source>
        <strain evidence="1 2">8-3EHSu</strain>
    </source>
</reference>
<sequence length="85" mass="9365">MIEGDGYDWWTSWLVQNGVRPHDHQRQPVAVGLVEVSEPPDLVIGLRVGGEAALLGDDAAATVLSYIRMAIQEKARVQQQRGGER</sequence>
<protein>
    <submittedName>
        <fullName evidence="1">Uncharacterized protein</fullName>
    </submittedName>
</protein>
<name>A0A4Q7IY16_9PSEU</name>
<keyword evidence="2" id="KW-1185">Reference proteome</keyword>
<dbReference type="RefSeq" id="WP_130479416.1">
    <property type="nucleotide sequence ID" value="NZ_SFCC01000021.1"/>
</dbReference>
<evidence type="ECO:0000313" key="2">
    <source>
        <dbReference type="Proteomes" id="UP000292003"/>
    </source>
</evidence>
<dbReference type="Proteomes" id="UP000292003">
    <property type="component" value="Unassembled WGS sequence"/>
</dbReference>
<accession>A0A4Q7IY16</accession>
<proteinExistence type="predicted"/>
<comment type="caution">
    <text evidence="1">The sequence shown here is derived from an EMBL/GenBank/DDBJ whole genome shotgun (WGS) entry which is preliminary data.</text>
</comment>
<dbReference type="EMBL" id="SFCC01000021">
    <property type="protein sequence ID" value="RZQ59851.1"/>
    <property type="molecule type" value="Genomic_DNA"/>
</dbReference>